<comment type="caution">
    <text evidence="2">The sequence shown here is derived from an EMBL/GenBank/DDBJ whole genome shotgun (WGS) entry which is preliminary data.</text>
</comment>
<dbReference type="AlphaFoldDB" id="A0AAD3SPC3"/>
<evidence type="ECO:0000313" key="3">
    <source>
        <dbReference type="Proteomes" id="UP001279734"/>
    </source>
</evidence>
<name>A0AAD3SPC3_NEPGR</name>
<protein>
    <submittedName>
        <fullName evidence="2">Uncharacterized protein</fullName>
    </submittedName>
</protein>
<accession>A0AAD3SPC3</accession>
<dbReference type="EMBL" id="BSYO01000013">
    <property type="protein sequence ID" value="GMH14006.1"/>
    <property type="molecule type" value="Genomic_DNA"/>
</dbReference>
<evidence type="ECO:0000313" key="2">
    <source>
        <dbReference type="EMBL" id="GMH14006.1"/>
    </source>
</evidence>
<feature type="region of interest" description="Disordered" evidence="1">
    <location>
        <begin position="479"/>
        <end position="501"/>
    </location>
</feature>
<sequence>MDAARSPSLSPCSPQSGSIAHCSGLVWPVSPAVLGSISASVYSQSAPFGESAHSDYLPGAVEVKPNNSSTAGSPGKSKLPPGISWAQGRSSSSKNLALGSLLELALSVEVEIIYHSKPARNSSGVQYNQKHVPMARDYGVERMCAATCLPSDLVPGNEGGGGQSAHLASPTGAILPAPASGLVDGLGVGMEVNDLGPIVAPSVVAGGSSGPLVFPNVVQHVLNPSSCSLDTPESIARITRKYSLVEGVEGSLIKAPSEFPDVSSSPLSGCPVEGSEVSLAGAVLPCDLERGLAHALPMSPSKQEHSTDVGGAVKPSYATVTVLPHVIVHFALDAHGLLEDPLGRITDDGGDTFLLLPTLVSVFIADAETIYPVFDVLIPTRYPESNLSWMHGVGGEKLSLLSRNLNSFAVLGGRRVFLLASDGHGSGSGDPLPPNGRFLDRCNRVCKAFVEVEVIYHSKPVCSSSGPLFSRKHAANRLPKARTSGVTRMGADSPTALDSVNARDGHPSVGVVKPLVPAHVAVHELAGSVLGYNYTPTGDVGGSTGSLEPSDGANHVLNSSLDHSEGSLVGPPSINVNDSSRGAHLPTLSTALAAKQVIAATLLILYCRILKLVEVSAVGLGAGAFCGLSAMPMRCHGGMPNLFFN</sequence>
<reference evidence="2" key="1">
    <citation type="submission" date="2023-05" db="EMBL/GenBank/DDBJ databases">
        <title>Nepenthes gracilis genome sequencing.</title>
        <authorList>
            <person name="Fukushima K."/>
        </authorList>
    </citation>
    <scope>NUCLEOTIDE SEQUENCE</scope>
    <source>
        <strain evidence="2">SING2019-196</strain>
    </source>
</reference>
<feature type="region of interest" description="Disordered" evidence="1">
    <location>
        <begin position="64"/>
        <end position="86"/>
    </location>
</feature>
<keyword evidence="3" id="KW-1185">Reference proteome</keyword>
<organism evidence="2 3">
    <name type="scientific">Nepenthes gracilis</name>
    <name type="common">Slender pitcher plant</name>
    <dbReference type="NCBI Taxonomy" id="150966"/>
    <lineage>
        <taxon>Eukaryota</taxon>
        <taxon>Viridiplantae</taxon>
        <taxon>Streptophyta</taxon>
        <taxon>Embryophyta</taxon>
        <taxon>Tracheophyta</taxon>
        <taxon>Spermatophyta</taxon>
        <taxon>Magnoliopsida</taxon>
        <taxon>eudicotyledons</taxon>
        <taxon>Gunneridae</taxon>
        <taxon>Pentapetalae</taxon>
        <taxon>Caryophyllales</taxon>
        <taxon>Nepenthaceae</taxon>
        <taxon>Nepenthes</taxon>
    </lineage>
</organism>
<proteinExistence type="predicted"/>
<evidence type="ECO:0000256" key="1">
    <source>
        <dbReference type="SAM" id="MobiDB-lite"/>
    </source>
</evidence>
<feature type="region of interest" description="Disordered" evidence="1">
    <location>
        <begin position="541"/>
        <end position="566"/>
    </location>
</feature>
<dbReference type="Proteomes" id="UP001279734">
    <property type="component" value="Unassembled WGS sequence"/>
</dbReference>
<gene>
    <name evidence="2" type="ORF">Nepgr_015847</name>
</gene>